<evidence type="ECO:0008006" key="4">
    <source>
        <dbReference type="Google" id="ProtNLM"/>
    </source>
</evidence>
<dbReference type="Proteomes" id="UP000007013">
    <property type="component" value="Chromosome"/>
</dbReference>
<dbReference type="AlphaFoldDB" id="B1ZP13"/>
<dbReference type="CDD" id="cd06355">
    <property type="entry name" value="PBP1_FmdD-like"/>
    <property type="match status" value="1"/>
</dbReference>
<proteinExistence type="predicted"/>
<evidence type="ECO:0000313" key="3">
    <source>
        <dbReference type="Proteomes" id="UP000007013"/>
    </source>
</evidence>
<keyword evidence="1" id="KW-0732">Signal</keyword>
<dbReference type="KEGG" id="ote:Oter_4229"/>
<dbReference type="EMBL" id="CP001032">
    <property type="protein sequence ID" value="ACB77502.1"/>
    <property type="molecule type" value="Genomic_DNA"/>
</dbReference>
<gene>
    <name evidence="2" type="ordered locus">Oter_4229</name>
</gene>
<evidence type="ECO:0000313" key="2">
    <source>
        <dbReference type="EMBL" id="ACB77502.1"/>
    </source>
</evidence>
<dbReference type="InterPro" id="IPR028082">
    <property type="entry name" value="Peripla_BP_I"/>
</dbReference>
<dbReference type="Pfam" id="PF13433">
    <property type="entry name" value="Peripla_BP_5"/>
    <property type="match status" value="1"/>
</dbReference>
<dbReference type="PANTHER" id="PTHR47628">
    <property type="match status" value="1"/>
</dbReference>
<dbReference type="eggNOG" id="COG0683">
    <property type="taxonomic scope" value="Bacteria"/>
</dbReference>
<keyword evidence="3" id="KW-1185">Reference proteome</keyword>
<dbReference type="PANTHER" id="PTHR47628:SF1">
    <property type="entry name" value="ALIPHATIC AMIDASE EXPRESSION-REGULATING PROTEIN"/>
    <property type="match status" value="1"/>
</dbReference>
<feature type="signal peptide" evidence="1">
    <location>
        <begin position="1"/>
        <end position="20"/>
    </location>
</feature>
<feature type="chain" id="PRO_5002774817" description="Urea ABC transporter, urea binding protein" evidence="1">
    <location>
        <begin position="21"/>
        <end position="426"/>
    </location>
</feature>
<dbReference type="HOGENOM" id="CLU_027128_1_1_0"/>
<protein>
    <recommendedName>
        <fullName evidence="4">Urea ABC transporter, urea binding protein</fullName>
    </recommendedName>
</protein>
<dbReference type="OrthoDB" id="9783240at2"/>
<dbReference type="SUPFAM" id="SSF53822">
    <property type="entry name" value="Periplasmic binding protein-like I"/>
    <property type="match status" value="1"/>
</dbReference>
<dbReference type="NCBIfam" id="TIGR03407">
    <property type="entry name" value="urea_ABC_UrtA"/>
    <property type="match status" value="1"/>
</dbReference>
<reference evidence="2 3" key="1">
    <citation type="journal article" date="2011" name="J. Bacteriol.">
        <title>Genome sequence of the verrucomicrobium Opitutus terrae PB90-1, an abundant inhabitant of rice paddy soil ecosystems.</title>
        <authorList>
            <person name="van Passel M.W."/>
            <person name="Kant R."/>
            <person name="Palva A."/>
            <person name="Copeland A."/>
            <person name="Lucas S."/>
            <person name="Lapidus A."/>
            <person name="Glavina del Rio T."/>
            <person name="Pitluck S."/>
            <person name="Goltsman E."/>
            <person name="Clum A."/>
            <person name="Sun H."/>
            <person name="Schmutz J."/>
            <person name="Larimer F.W."/>
            <person name="Land M.L."/>
            <person name="Hauser L."/>
            <person name="Kyrpides N."/>
            <person name="Mikhailova N."/>
            <person name="Richardson P.P."/>
            <person name="Janssen P.H."/>
            <person name="de Vos W.M."/>
            <person name="Smidt H."/>
        </authorList>
    </citation>
    <scope>NUCLEOTIDE SEQUENCE [LARGE SCALE GENOMIC DNA]</scope>
    <source>
        <strain evidence="3">DSM 11246 / JCM 15787 / PB90-1</strain>
    </source>
</reference>
<dbReference type="STRING" id="452637.Oter_4229"/>
<dbReference type="Gene3D" id="3.40.50.2300">
    <property type="match status" value="2"/>
</dbReference>
<dbReference type="InterPro" id="IPR017777">
    <property type="entry name" value="ABC_urea-bd_UrtA"/>
</dbReference>
<evidence type="ECO:0000256" key="1">
    <source>
        <dbReference type="SAM" id="SignalP"/>
    </source>
</evidence>
<name>B1ZP13_OPITP</name>
<accession>B1ZP13</accession>
<sequence>MTKKLVSLLGAGVFALSALAGSLAAAETVKVGVLHSLSGTMAISETSLRDVLLFAFDEINAQGGVLGRQIEPVVVDGASNWPLFAEKAKQLLEQDQVAVVFGCWTSVSRKSVLPVFEKNNGLLFYPVQYEGEEESQNVAYTAEAVNQQATPAVDYYLAEGKTKFYLLGSDYVYPQTTNLVLLEYLLSKGVPLENIGGGFKRDESGRIISAGKYTPFGHTDYQQIVAEIKQFAASGDACVISTLNGDTNVPFFKEYAAAGLTSDTCPVVSFSISEDEFRGLPAKQLVGQLGCWTYFQSLDTPANKQFVGAFQKWLGTTKVPGIVKEGRVTCSPMVLSYAGVHLWKACVEKAGTFDVDAVRAAWKSGVSFDGPGGRVTTQPNMHLTKNVYIGETRADGQFKIVKSFDNVVGEPWLKGKFKAAAVATAQ</sequence>
<dbReference type="RefSeq" id="WP_012377030.1">
    <property type="nucleotide sequence ID" value="NC_010571.1"/>
</dbReference>
<organism evidence="2 3">
    <name type="scientific">Opitutus terrae (strain DSM 11246 / JCM 15787 / PB90-1)</name>
    <dbReference type="NCBI Taxonomy" id="452637"/>
    <lineage>
        <taxon>Bacteria</taxon>
        <taxon>Pseudomonadati</taxon>
        <taxon>Verrucomicrobiota</taxon>
        <taxon>Opitutia</taxon>
        <taxon>Opitutales</taxon>
        <taxon>Opitutaceae</taxon>
        <taxon>Opitutus</taxon>
    </lineage>
</organism>